<gene>
    <name evidence="2" type="ORF">DR999_PMT07581</name>
</gene>
<keyword evidence="2" id="KW-0675">Receptor</keyword>
<evidence type="ECO:0000313" key="2">
    <source>
        <dbReference type="EMBL" id="TFK09427.1"/>
    </source>
</evidence>
<sequence>MEFWQCAHCYKEHGTDEVPVLKSLQSKITLDVSYHSRNNSDKLCLVCCVVIPHVPFSPLVNNIPASKRSQSTNITNMLLLNIVIVQFLSVELQTGIVLTWFSLTIDTGGWDTGNTLRSSSYISFIESMCHRP</sequence>
<dbReference type="EMBL" id="QXTE01000053">
    <property type="protein sequence ID" value="TFK09427.1"/>
    <property type="molecule type" value="Genomic_DNA"/>
</dbReference>
<feature type="transmembrane region" description="Helical" evidence="1">
    <location>
        <begin position="78"/>
        <end position="101"/>
    </location>
</feature>
<comment type="caution">
    <text evidence="2">The sequence shown here is derived from an EMBL/GenBank/DDBJ whole genome shotgun (WGS) entry which is preliminary data.</text>
</comment>
<evidence type="ECO:0000313" key="3">
    <source>
        <dbReference type="Proteomes" id="UP000297703"/>
    </source>
</evidence>
<dbReference type="Proteomes" id="UP000297703">
    <property type="component" value="Unassembled WGS sequence"/>
</dbReference>
<reference evidence="2 3" key="2">
    <citation type="submission" date="2019-04" db="EMBL/GenBank/DDBJ databases">
        <title>The genome sequence of big-headed turtle.</title>
        <authorList>
            <person name="Gong S."/>
        </authorList>
    </citation>
    <scope>NUCLEOTIDE SEQUENCE [LARGE SCALE GENOMIC DNA]</scope>
    <source>
        <strain evidence="2">DO16091913</strain>
        <tissue evidence="2">Muscle</tissue>
    </source>
</reference>
<evidence type="ECO:0000256" key="1">
    <source>
        <dbReference type="SAM" id="Phobius"/>
    </source>
</evidence>
<protein>
    <submittedName>
        <fullName evidence="2">Oxidized low-density lipoprotein receptor 1-like</fullName>
    </submittedName>
</protein>
<keyword evidence="2" id="KW-0449">Lipoprotein</keyword>
<keyword evidence="1" id="KW-0472">Membrane</keyword>
<proteinExistence type="predicted"/>
<reference evidence="2 3" key="1">
    <citation type="submission" date="2019-04" db="EMBL/GenBank/DDBJ databases">
        <title>Draft genome of the big-headed turtle Platysternon megacephalum.</title>
        <authorList>
            <person name="Gong S."/>
        </authorList>
    </citation>
    <scope>NUCLEOTIDE SEQUENCE [LARGE SCALE GENOMIC DNA]</scope>
    <source>
        <strain evidence="2">DO16091913</strain>
        <tissue evidence="2">Muscle</tissue>
    </source>
</reference>
<keyword evidence="3" id="KW-1185">Reference proteome</keyword>
<keyword evidence="1" id="KW-1133">Transmembrane helix</keyword>
<organism evidence="2 3">
    <name type="scientific">Platysternon megacephalum</name>
    <name type="common">big-headed turtle</name>
    <dbReference type="NCBI Taxonomy" id="55544"/>
    <lineage>
        <taxon>Eukaryota</taxon>
        <taxon>Metazoa</taxon>
        <taxon>Chordata</taxon>
        <taxon>Craniata</taxon>
        <taxon>Vertebrata</taxon>
        <taxon>Euteleostomi</taxon>
        <taxon>Archelosauria</taxon>
        <taxon>Testudinata</taxon>
        <taxon>Testudines</taxon>
        <taxon>Cryptodira</taxon>
        <taxon>Durocryptodira</taxon>
        <taxon>Testudinoidea</taxon>
        <taxon>Platysternidae</taxon>
        <taxon>Platysternon</taxon>
    </lineage>
</organism>
<name>A0A4D9EG61_9SAUR</name>
<accession>A0A4D9EG61</accession>
<keyword evidence="1" id="KW-0812">Transmembrane</keyword>
<dbReference type="AlphaFoldDB" id="A0A4D9EG61"/>